<evidence type="ECO:0000313" key="6">
    <source>
        <dbReference type="EMBL" id="MCC2747961.1"/>
    </source>
</evidence>
<feature type="domain" description="Nudix hydrolase" evidence="4">
    <location>
        <begin position="20"/>
        <end position="159"/>
    </location>
</feature>
<gene>
    <name evidence="5" type="ORF">ERS852497_01492</name>
    <name evidence="6" type="ORF">LK487_13135</name>
</gene>
<protein>
    <submittedName>
        <fullName evidence="6">NUDIX domain-containing protein</fullName>
    </submittedName>
    <submittedName>
        <fullName evidence="5">Nucleoside triphosphatase YtkD</fullName>
    </submittedName>
</protein>
<evidence type="ECO:0000256" key="1">
    <source>
        <dbReference type="ARBA" id="ARBA00001946"/>
    </source>
</evidence>
<dbReference type="InterPro" id="IPR020084">
    <property type="entry name" value="NUDIX_hydrolase_CS"/>
</dbReference>
<keyword evidence="2" id="KW-0378">Hydrolase</keyword>
<dbReference type="AlphaFoldDB" id="A0A174JJS9"/>
<dbReference type="PANTHER" id="PTHR43046:SF15">
    <property type="entry name" value="MUTT_NUDIX FAMILY PROTEIN"/>
    <property type="match status" value="1"/>
</dbReference>
<reference evidence="6" key="2">
    <citation type="submission" date="2021-10" db="EMBL/GenBank/DDBJ databases">
        <title>Collection of gut derived symbiotic bacterial strains cultured from healthy donors.</title>
        <authorList>
            <person name="Lin H."/>
            <person name="Littmann E."/>
            <person name="Claire K."/>
            <person name="Pamer E."/>
        </authorList>
    </citation>
    <scope>NUCLEOTIDE SEQUENCE</scope>
    <source>
        <strain evidence="6">MSK.22.92</strain>
    </source>
</reference>
<dbReference type="EMBL" id="CZAJ01000011">
    <property type="protein sequence ID" value="CUO98117.1"/>
    <property type="molecule type" value="Genomic_DNA"/>
</dbReference>
<dbReference type="EMBL" id="JAJFBX010000022">
    <property type="protein sequence ID" value="MCC2747961.1"/>
    <property type="molecule type" value="Genomic_DNA"/>
</dbReference>
<dbReference type="PANTHER" id="PTHR43046">
    <property type="entry name" value="GDP-MANNOSE MANNOSYL HYDROLASE"/>
    <property type="match status" value="1"/>
</dbReference>
<dbReference type="PROSITE" id="PS51462">
    <property type="entry name" value="NUDIX"/>
    <property type="match status" value="1"/>
</dbReference>
<dbReference type="Pfam" id="PF00293">
    <property type="entry name" value="NUDIX"/>
    <property type="match status" value="1"/>
</dbReference>
<evidence type="ECO:0000313" key="5">
    <source>
        <dbReference type="EMBL" id="CUO98117.1"/>
    </source>
</evidence>
<dbReference type="Proteomes" id="UP000095602">
    <property type="component" value="Unassembled WGS sequence"/>
</dbReference>
<name>A0A174JJS9_9FIRM</name>
<dbReference type="Proteomes" id="UP001197847">
    <property type="component" value="Unassembled WGS sequence"/>
</dbReference>
<dbReference type="GO" id="GO:0016787">
    <property type="term" value="F:hydrolase activity"/>
    <property type="evidence" value="ECO:0007669"/>
    <property type="project" value="UniProtKB-KW"/>
</dbReference>
<dbReference type="RefSeq" id="WP_055273667.1">
    <property type="nucleotide sequence ID" value="NZ_CZAJ01000011.1"/>
</dbReference>
<evidence type="ECO:0000313" key="7">
    <source>
        <dbReference type="Proteomes" id="UP000095602"/>
    </source>
</evidence>
<evidence type="ECO:0000259" key="4">
    <source>
        <dbReference type="PROSITE" id="PS51462"/>
    </source>
</evidence>
<evidence type="ECO:0000256" key="3">
    <source>
        <dbReference type="SAM" id="Coils"/>
    </source>
</evidence>
<feature type="coiled-coil region" evidence="3">
    <location>
        <begin position="105"/>
        <end position="152"/>
    </location>
</feature>
<organism evidence="5 7">
    <name type="scientific">Agathobacter rectalis</name>
    <dbReference type="NCBI Taxonomy" id="39491"/>
    <lineage>
        <taxon>Bacteria</taxon>
        <taxon>Bacillati</taxon>
        <taxon>Bacillota</taxon>
        <taxon>Clostridia</taxon>
        <taxon>Lachnospirales</taxon>
        <taxon>Lachnospiraceae</taxon>
        <taxon>Agathobacter</taxon>
    </lineage>
</organism>
<proteinExistence type="predicted"/>
<dbReference type="Gene3D" id="3.90.79.10">
    <property type="entry name" value="Nucleoside Triphosphate Pyrophosphohydrolase"/>
    <property type="match status" value="1"/>
</dbReference>
<dbReference type="PROSITE" id="PS00893">
    <property type="entry name" value="NUDIX_BOX"/>
    <property type="match status" value="1"/>
</dbReference>
<comment type="cofactor">
    <cofactor evidence="1">
        <name>Mg(2+)</name>
        <dbReference type="ChEBI" id="CHEBI:18420"/>
    </cofactor>
</comment>
<reference evidence="5 7" key="1">
    <citation type="submission" date="2015-09" db="EMBL/GenBank/DDBJ databases">
        <authorList>
            <consortium name="Pathogen Informatics"/>
        </authorList>
    </citation>
    <scope>NUCLEOTIDE SEQUENCE [LARGE SCALE GENOMIC DNA]</scope>
    <source>
        <strain evidence="5 7">2789STDY5834884</strain>
    </source>
</reference>
<evidence type="ECO:0000256" key="2">
    <source>
        <dbReference type="ARBA" id="ARBA00022801"/>
    </source>
</evidence>
<sequence>MQEFEICYGLSELPSNAVVTYRKAAKAVIEKDGKLLLIYTNQGDYKFPGGGYKNSENAAECIVREMLEETGYQVEKVGKLFGIVLEQKVDDFEPGTYFSMKSEYYSVTIDENNKQKQNLDDYEKEQEFRPVFVEIQEAIENNERILNDLNRKQNPWIKRENDVLKWLSEKGGLRNE</sequence>
<dbReference type="SUPFAM" id="SSF55811">
    <property type="entry name" value="Nudix"/>
    <property type="match status" value="1"/>
</dbReference>
<accession>A0A174JJS9</accession>
<dbReference type="InterPro" id="IPR000086">
    <property type="entry name" value="NUDIX_hydrolase_dom"/>
</dbReference>
<keyword evidence="3" id="KW-0175">Coiled coil</keyword>
<dbReference type="InterPro" id="IPR015797">
    <property type="entry name" value="NUDIX_hydrolase-like_dom_sf"/>
</dbReference>